<protein>
    <submittedName>
        <fullName evidence="2">Uncharacterized protein</fullName>
    </submittedName>
</protein>
<feature type="compositionally biased region" description="Low complexity" evidence="1">
    <location>
        <begin position="277"/>
        <end position="291"/>
    </location>
</feature>
<gene>
    <name evidence="2" type="ORF">VNI00_017135</name>
</gene>
<dbReference type="EMBL" id="JAYKXP010000157">
    <property type="protein sequence ID" value="KAK7021956.1"/>
    <property type="molecule type" value="Genomic_DNA"/>
</dbReference>
<dbReference type="AlphaFoldDB" id="A0AAW0B8A7"/>
<organism evidence="2 3">
    <name type="scientific">Paramarasmius palmivorus</name>
    <dbReference type="NCBI Taxonomy" id="297713"/>
    <lineage>
        <taxon>Eukaryota</taxon>
        <taxon>Fungi</taxon>
        <taxon>Dikarya</taxon>
        <taxon>Basidiomycota</taxon>
        <taxon>Agaricomycotina</taxon>
        <taxon>Agaricomycetes</taxon>
        <taxon>Agaricomycetidae</taxon>
        <taxon>Agaricales</taxon>
        <taxon>Marasmiineae</taxon>
        <taxon>Marasmiaceae</taxon>
        <taxon>Paramarasmius</taxon>
    </lineage>
</organism>
<proteinExistence type="predicted"/>
<dbReference type="Proteomes" id="UP001383192">
    <property type="component" value="Unassembled WGS sequence"/>
</dbReference>
<feature type="compositionally biased region" description="Polar residues" evidence="1">
    <location>
        <begin position="75"/>
        <end position="84"/>
    </location>
</feature>
<evidence type="ECO:0000313" key="3">
    <source>
        <dbReference type="Proteomes" id="UP001383192"/>
    </source>
</evidence>
<feature type="region of interest" description="Disordered" evidence="1">
    <location>
        <begin position="191"/>
        <end position="210"/>
    </location>
</feature>
<evidence type="ECO:0000256" key="1">
    <source>
        <dbReference type="SAM" id="MobiDB-lite"/>
    </source>
</evidence>
<feature type="region of interest" description="Disordered" evidence="1">
    <location>
        <begin position="270"/>
        <end position="291"/>
    </location>
</feature>
<evidence type="ECO:0000313" key="2">
    <source>
        <dbReference type="EMBL" id="KAK7021956.1"/>
    </source>
</evidence>
<comment type="caution">
    <text evidence="2">The sequence shown here is derived from an EMBL/GenBank/DDBJ whole genome shotgun (WGS) entry which is preliminary data.</text>
</comment>
<accession>A0AAW0B8A7</accession>
<sequence>MSRELLQSVTRQNELSEALEDSRVQVGEQIQRLREVHQNCGQLLEQLELTVSPATSPTRSQQNAEHRVILRPATPATSQTQGAVRQNPPVTPTQGVPSTPSRFRAGNNNSAVKNPGATPVAEHGEMSTRPVRRRAIVEEPRPNSPNGYPSDAFKSPDEDQTSASIRVSPLRSPPNRSTVPRSMGVFQIPSDSENEVAEPAHSSRTQHHSTQPVIMVPLHMSHLIRTIHDSDPDVRMEFAPSSGNSSALEEAPHNVANISKLVLDVPSDISASGSSTAAAQDAPPVAASGASSNAAASTSSAVATSSAATAELPPPYTQAIDWSLQHLLPGGLHVDPSELPEFCPHSKHRTWVNHKGLKGATNVVPESFKSQRICRGFMDVDLANKYYQECLDSGIFDLLKHEYPRDCRYLVLRGTKPGVYDSKKNLVIKGLSYRSSEVRTFNGTMAAAWALWRQFKQNGEVSTLAEEEDA</sequence>
<feature type="region of interest" description="Disordered" evidence="1">
    <location>
        <begin position="72"/>
        <end position="183"/>
    </location>
</feature>
<name>A0AAW0B8A7_9AGAR</name>
<keyword evidence="3" id="KW-1185">Reference proteome</keyword>
<feature type="compositionally biased region" description="Polar residues" evidence="1">
    <location>
        <begin position="92"/>
        <end position="112"/>
    </location>
</feature>
<reference evidence="2 3" key="1">
    <citation type="submission" date="2024-01" db="EMBL/GenBank/DDBJ databases">
        <title>A draft genome for a cacao thread blight-causing isolate of Paramarasmius palmivorus.</title>
        <authorList>
            <person name="Baruah I.K."/>
            <person name="Bukari Y."/>
            <person name="Amoako-Attah I."/>
            <person name="Meinhardt L.W."/>
            <person name="Bailey B.A."/>
            <person name="Cohen S.P."/>
        </authorList>
    </citation>
    <scope>NUCLEOTIDE SEQUENCE [LARGE SCALE GENOMIC DNA]</scope>
    <source>
        <strain evidence="2 3">GH-12</strain>
    </source>
</reference>